<gene>
    <name evidence="1" type="ORF">HMPREF9965_1480</name>
</gene>
<dbReference type="PATRIC" id="fig|1000588.3.peg.437"/>
<dbReference type="SUPFAM" id="SSF53474">
    <property type="entry name" value="alpha/beta-Hydrolases"/>
    <property type="match status" value="1"/>
</dbReference>
<organism evidence="1 2">
    <name type="scientific">Streptococcus mitis bv. 2 str. SK95</name>
    <dbReference type="NCBI Taxonomy" id="1000588"/>
    <lineage>
        <taxon>Bacteria</taxon>
        <taxon>Bacillati</taxon>
        <taxon>Bacillota</taxon>
        <taxon>Bacilli</taxon>
        <taxon>Lactobacillales</taxon>
        <taxon>Streptococcaceae</taxon>
        <taxon>Streptococcus</taxon>
    </lineage>
</organism>
<dbReference type="InterPro" id="IPR029058">
    <property type="entry name" value="AB_hydrolase_fold"/>
</dbReference>
<reference evidence="1 2" key="1">
    <citation type="submission" date="2011-05" db="EMBL/GenBank/DDBJ databases">
        <authorList>
            <person name="Durkin A.S."/>
            <person name="Radune D."/>
            <person name="Hostetler J."/>
            <person name="Torralba M."/>
            <person name="Gillis M."/>
            <person name="Methe B."/>
            <person name="Sutton G."/>
            <person name="Nelson K.E."/>
        </authorList>
    </citation>
    <scope>NUCLEOTIDE SEQUENCE [LARGE SCALE GENOMIC DNA]</scope>
    <source>
        <strain evidence="1 2">SK95</strain>
    </source>
</reference>
<evidence type="ECO:0008006" key="3">
    <source>
        <dbReference type="Google" id="ProtNLM"/>
    </source>
</evidence>
<protein>
    <recommendedName>
        <fullName evidence="3">AB hydrolase-1 domain-containing protein</fullName>
    </recommendedName>
</protein>
<dbReference type="eggNOG" id="COG0596">
    <property type="taxonomic scope" value="Bacteria"/>
</dbReference>
<evidence type="ECO:0000313" key="2">
    <source>
        <dbReference type="Proteomes" id="UP000003858"/>
    </source>
</evidence>
<name>F9LVK0_STROR</name>
<accession>F9LVK0</accession>
<proteinExistence type="predicted"/>
<dbReference type="AlphaFoldDB" id="F9LVK0"/>
<dbReference type="Gene3D" id="3.40.50.1820">
    <property type="entry name" value="alpha/beta hydrolase"/>
    <property type="match status" value="1"/>
</dbReference>
<comment type="caution">
    <text evidence="1">The sequence shown here is derived from an EMBL/GenBank/DDBJ whole genome shotgun (WGS) entry which is preliminary data.</text>
</comment>
<dbReference type="Proteomes" id="UP000003858">
    <property type="component" value="Unassembled WGS sequence"/>
</dbReference>
<evidence type="ECO:0000313" key="1">
    <source>
        <dbReference type="EMBL" id="EGU68876.1"/>
    </source>
</evidence>
<sequence length="277" mass="32177">MKRFEVTTKIGSLSVTYKKQKKVLVCLNGAGLLPSYENFSLILEKLPSTIGYLTIDFPNTGRSPIHDQAGKNLDNLVDAVYEVLEELAISEYILCVHSLSGILACKLLNKSIKCQALLAIEPTTKKVMFSDFSENPYPEMEEQMRLIDECGPELYFKNLTQATFSPETNKEIWKIMQEKSSELENQDTKFRISGEITEEDFENVSIEAHVPVFIFCQAYREKEYRDSEYWTSNTKLILGGNHHYLQWSESEKNCDYYSRIVRIRWKEGEYRRQDELL</sequence>
<dbReference type="EMBL" id="AFUB01000017">
    <property type="protein sequence ID" value="EGU68876.1"/>
    <property type="molecule type" value="Genomic_DNA"/>
</dbReference>